<dbReference type="RefSeq" id="WP_249044299.1">
    <property type="nucleotide sequence ID" value="NZ_JAGIOO010000001.1"/>
</dbReference>
<keyword evidence="4" id="KW-1185">Reference proteome</keyword>
<dbReference type="InterPro" id="IPR052913">
    <property type="entry name" value="Glycopeptide_resist_protein"/>
</dbReference>
<feature type="compositionally biased region" description="Low complexity" evidence="1">
    <location>
        <begin position="144"/>
        <end position="161"/>
    </location>
</feature>
<dbReference type="PANTHER" id="PTHR35788:SF1">
    <property type="entry name" value="EXPORTED PROTEIN"/>
    <property type="match status" value="1"/>
</dbReference>
<feature type="compositionally biased region" description="Low complexity" evidence="1">
    <location>
        <begin position="52"/>
        <end position="90"/>
    </location>
</feature>
<feature type="region of interest" description="Disordered" evidence="1">
    <location>
        <begin position="971"/>
        <end position="1000"/>
    </location>
</feature>
<organism evidence="3 4">
    <name type="scientific">Crossiella equi</name>
    <dbReference type="NCBI Taxonomy" id="130796"/>
    <lineage>
        <taxon>Bacteria</taxon>
        <taxon>Bacillati</taxon>
        <taxon>Actinomycetota</taxon>
        <taxon>Actinomycetes</taxon>
        <taxon>Pseudonocardiales</taxon>
        <taxon>Pseudonocardiaceae</taxon>
        <taxon>Crossiella</taxon>
    </lineage>
</organism>
<feature type="domain" description="YoaR-like putative peptidoglycan binding" evidence="2">
    <location>
        <begin position="722"/>
        <end position="792"/>
    </location>
</feature>
<proteinExistence type="predicted"/>
<evidence type="ECO:0000259" key="2">
    <source>
        <dbReference type="Pfam" id="PF12229"/>
    </source>
</evidence>
<name>A0ABS5AGK5_9PSEU</name>
<evidence type="ECO:0000313" key="3">
    <source>
        <dbReference type="EMBL" id="MBP2475710.1"/>
    </source>
</evidence>
<sequence length="1040" mass="108245">MAEQPANGLDPHTDKLAAPEAPAPQRLGAWDQGPKSQPDDAQAPGQPTQELAVPAEARTEAPEPAAEQPDVEPAPAAEQPDSEAAAPQAEEQQESQHLGARLAAATAQVRLDEIPADSGAPQRGLFAPIRPAADQQTERPVEAPRPAEQPPAADQPRPADAGRSAGQALATEQVRPAEQAHTEQSRPADQARPVEQGSPTDQARPAEQGRPADQGRPAEQGRVEQGRPAEQVRSADQGRPGDQPRPATPPRGFPAQGFSALGAPTSAVPAPGTPNTGASNTGAPNAGAPASGNPAPGIPAPNNLAPGAPSTPARGFQAPRPQGQGGPGTPPRGVPMGEQTQFLGQRPNPQGPNPQGPNAEATQHLGGPRPQQPGTPPRGFQPGTPPRGVPAPGRSIDGPTETISTQALRPVVRQPDPEVDTVQIPKINPNATSFLPAPARAADEAATTVVSALPPTPPGGADDAFDDGGADDRKNRRKRRTIIGVAAAFGVFGLLYGIDLLLSQGNVPRGVAVAGVDVGGLDRTSAEAKLRGQIEPRLTKPVTVRAGDVEANVNPQEAGLTLDWPATLDQAGAQPLNPFTRLSSFFGTREVGVVTRAEGPKLTAALEGLRGKTDREPAEGTVKFSAGAKPQPQAVDPKSGQKLDVEKASAAMVADWADGKVVELPVNATPVKSTPESVRKALEEIAKPAVSGPVVVTGEGKNANLTPANLAAALKFEVDEGGNLVPKVDNGKVAEAAKPQLASTEKPGKDATFSFDGGHPVVKESVDGRGVDWDKTLIGLPEVLRRMDNRTIKAEYGDQPAKLTTDQANQLGIKEVVSRFETKGFAADSGQNIKRAAEQINGAVVKPGETFSLNARTGPRTAATGYVEAGILEKGLPGRAVGGGVSQMATTIYNAAYHAGMVDVAHQEHSNYISRYPMGREATVFQNPDGSSVIDVKFKNDSKTGIYIQTTWTSNSIAVTLWGTKTYEVSGATGPQTNKTQPNTRHITDKPDCKPSGGLEGFTVTDTRTIKEIATGKVKRETRTVHYRAQDKVVCGPPTP</sequence>
<dbReference type="PANTHER" id="PTHR35788">
    <property type="entry name" value="EXPORTED PROTEIN-RELATED"/>
    <property type="match status" value="1"/>
</dbReference>
<accession>A0ABS5AGK5</accession>
<protein>
    <submittedName>
        <fullName evidence="3">Vancomycin resistance protein YoaR</fullName>
    </submittedName>
</protein>
<dbReference type="Pfam" id="PF04294">
    <property type="entry name" value="VanW"/>
    <property type="match status" value="1"/>
</dbReference>
<feature type="region of interest" description="Disordered" evidence="1">
    <location>
        <begin position="1"/>
        <end position="423"/>
    </location>
</feature>
<dbReference type="InterPro" id="IPR022029">
    <property type="entry name" value="YoaR-like_PG-bd"/>
</dbReference>
<dbReference type="Pfam" id="PF12229">
    <property type="entry name" value="PG_binding_4"/>
    <property type="match status" value="1"/>
</dbReference>
<dbReference type="Proteomes" id="UP001519363">
    <property type="component" value="Unassembled WGS sequence"/>
</dbReference>
<dbReference type="InterPro" id="IPR007391">
    <property type="entry name" value="Vancomycin_resist_VanW"/>
</dbReference>
<evidence type="ECO:0000256" key="1">
    <source>
        <dbReference type="SAM" id="MobiDB-lite"/>
    </source>
</evidence>
<comment type="caution">
    <text evidence="3">The sequence shown here is derived from an EMBL/GenBank/DDBJ whole genome shotgun (WGS) entry which is preliminary data.</text>
</comment>
<evidence type="ECO:0000313" key="4">
    <source>
        <dbReference type="Proteomes" id="UP001519363"/>
    </source>
</evidence>
<reference evidence="3 4" key="1">
    <citation type="submission" date="2021-03" db="EMBL/GenBank/DDBJ databases">
        <title>Sequencing the genomes of 1000 actinobacteria strains.</title>
        <authorList>
            <person name="Klenk H.-P."/>
        </authorList>
    </citation>
    <scope>NUCLEOTIDE SEQUENCE [LARGE SCALE GENOMIC DNA]</scope>
    <source>
        <strain evidence="3 4">DSM 44580</strain>
    </source>
</reference>
<gene>
    <name evidence="3" type="ORF">JOF53_004582</name>
</gene>
<feature type="region of interest" description="Disordered" evidence="1">
    <location>
        <begin position="445"/>
        <end position="473"/>
    </location>
</feature>
<feature type="compositionally biased region" description="Polar residues" evidence="1">
    <location>
        <begin position="973"/>
        <end position="985"/>
    </location>
</feature>
<dbReference type="EMBL" id="JAGIOO010000001">
    <property type="protein sequence ID" value="MBP2475710.1"/>
    <property type="molecule type" value="Genomic_DNA"/>
</dbReference>
<feature type="compositionally biased region" description="Low complexity" evidence="1">
    <location>
        <begin position="275"/>
        <end position="322"/>
    </location>
</feature>